<comment type="caution">
    <text evidence="1">The sequence shown here is derived from an EMBL/GenBank/DDBJ whole genome shotgun (WGS) entry which is preliminary data.</text>
</comment>
<dbReference type="GeneID" id="85362705"/>
<sequence length="126" mass="14103">MLARYFGDVAKAKDVSQGTVWGDCNWLDGKVPAVHPDVVWASYFLQLIHVPHQEEESLAAVYGMNCFVAYVILCQIMAEEFLDLLPQERIDKFGILVMSEGGKLLSRLMLNRMDSQQIIAGVLAQS</sequence>
<evidence type="ECO:0000313" key="1">
    <source>
        <dbReference type="EMBL" id="KAK0435460.1"/>
    </source>
</evidence>
<organism evidence="1 2">
    <name type="scientific">Armillaria tabescens</name>
    <name type="common">Ringless honey mushroom</name>
    <name type="synonym">Agaricus tabescens</name>
    <dbReference type="NCBI Taxonomy" id="1929756"/>
    <lineage>
        <taxon>Eukaryota</taxon>
        <taxon>Fungi</taxon>
        <taxon>Dikarya</taxon>
        <taxon>Basidiomycota</taxon>
        <taxon>Agaricomycotina</taxon>
        <taxon>Agaricomycetes</taxon>
        <taxon>Agaricomycetidae</taxon>
        <taxon>Agaricales</taxon>
        <taxon>Marasmiineae</taxon>
        <taxon>Physalacriaceae</taxon>
        <taxon>Desarmillaria</taxon>
    </lineage>
</organism>
<dbReference type="AlphaFoldDB" id="A0AA39J3I8"/>
<reference evidence="1" key="1">
    <citation type="submission" date="2023-06" db="EMBL/GenBank/DDBJ databases">
        <authorList>
            <consortium name="Lawrence Berkeley National Laboratory"/>
            <person name="Ahrendt S."/>
            <person name="Sahu N."/>
            <person name="Indic B."/>
            <person name="Wong-Bajracharya J."/>
            <person name="Merenyi Z."/>
            <person name="Ke H.-M."/>
            <person name="Monk M."/>
            <person name="Kocsube S."/>
            <person name="Drula E."/>
            <person name="Lipzen A."/>
            <person name="Balint B."/>
            <person name="Henrissat B."/>
            <person name="Andreopoulos B."/>
            <person name="Martin F.M."/>
            <person name="Harder C.B."/>
            <person name="Rigling D."/>
            <person name="Ford K.L."/>
            <person name="Foster G.D."/>
            <person name="Pangilinan J."/>
            <person name="Papanicolaou A."/>
            <person name="Barry K."/>
            <person name="LaButti K."/>
            <person name="Viragh M."/>
            <person name="Koriabine M."/>
            <person name="Yan M."/>
            <person name="Riley R."/>
            <person name="Champramary S."/>
            <person name="Plett K.L."/>
            <person name="Tsai I.J."/>
            <person name="Slot J."/>
            <person name="Sipos G."/>
            <person name="Plett J."/>
            <person name="Nagy L.G."/>
            <person name="Grigoriev I.V."/>
        </authorList>
    </citation>
    <scope>NUCLEOTIDE SEQUENCE</scope>
    <source>
        <strain evidence="1">CCBAS 213</strain>
    </source>
</reference>
<dbReference type="Proteomes" id="UP001175211">
    <property type="component" value="Unassembled WGS sequence"/>
</dbReference>
<dbReference type="RefSeq" id="XP_060321989.1">
    <property type="nucleotide sequence ID" value="XM_060479157.1"/>
</dbReference>
<name>A0AA39J3I8_ARMTA</name>
<accession>A0AA39J3I8</accession>
<keyword evidence="2" id="KW-1185">Reference proteome</keyword>
<dbReference type="EMBL" id="JAUEPS010000148">
    <property type="protein sequence ID" value="KAK0435460.1"/>
    <property type="molecule type" value="Genomic_DNA"/>
</dbReference>
<gene>
    <name evidence="1" type="ORF">EV420DRAFT_1676587</name>
</gene>
<proteinExistence type="predicted"/>
<evidence type="ECO:0000313" key="2">
    <source>
        <dbReference type="Proteomes" id="UP001175211"/>
    </source>
</evidence>
<protein>
    <submittedName>
        <fullName evidence="1">Uncharacterized protein</fullName>
    </submittedName>
</protein>